<reference evidence="3 4" key="1">
    <citation type="journal article" date="2007" name="Nature">
        <title>Evolution of genes and genomes on the Drosophila phylogeny.</title>
        <authorList>
            <consortium name="Drosophila 12 Genomes Consortium"/>
            <person name="Clark A.G."/>
            <person name="Eisen M.B."/>
            <person name="Smith D.R."/>
            <person name="Bergman C.M."/>
            <person name="Oliver B."/>
            <person name="Markow T.A."/>
            <person name="Kaufman T.C."/>
            <person name="Kellis M."/>
            <person name="Gelbart W."/>
            <person name="Iyer V.N."/>
            <person name="Pollard D.A."/>
            <person name="Sackton T.B."/>
            <person name="Larracuente A.M."/>
            <person name="Singh N.D."/>
            <person name="Abad J.P."/>
            <person name="Abt D.N."/>
            <person name="Adryan B."/>
            <person name="Aguade M."/>
            <person name="Akashi H."/>
            <person name="Anderson W.W."/>
            <person name="Aquadro C.F."/>
            <person name="Ardell D.H."/>
            <person name="Arguello R."/>
            <person name="Artieri C.G."/>
            <person name="Barbash D.A."/>
            <person name="Barker D."/>
            <person name="Barsanti P."/>
            <person name="Batterham P."/>
            <person name="Batzoglou S."/>
            <person name="Begun D."/>
            <person name="Bhutkar A."/>
            <person name="Blanco E."/>
            <person name="Bosak S.A."/>
            <person name="Bradley R.K."/>
            <person name="Brand A.D."/>
            <person name="Brent M.R."/>
            <person name="Brooks A.N."/>
            <person name="Brown R.H."/>
            <person name="Butlin R.K."/>
            <person name="Caggese C."/>
            <person name="Calvi B.R."/>
            <person name="Bernardo de Carvalho A."/>
            <person name="Caspi A."/>
            <person name="Castrezana S."/>
            <person name="Celniker S.E."/>
            <person name="Chang J.L."/>
            <person name="Chapple C."/>
            <person name="Chatterji S."/>
            <person name="Chinwalla A."/>
            <person name="Civetta A."/>
            <person name="Clifton S.W."/>
            <person name="Comeron J.M."/>
            <person name="Costello J.C."/>
            <person name="Coyne J.A."/>
            <person name="Daub J."/>
            <person name="David R.G."/>
            <person name="Delcher A.L."/>
            <person name="Delehaunty K."/>
            <person name="Do C.B."/>
            <person name="Ebling H."/>
            <person name="Edwards K."/>
            <person name="Eickbush T."/>
            <person name="Evans J.D."/>
            <person name="Filipski A."/>
            <person name="Findeiss S."/>
            <person name="Freyhult E."/>
            <person name="Fulton L."/>
            <person name="Fulton R."/>
            <person name="Garcia A.C."/>
            <person name="Gardiner A."/>
            <person name="Garfield D.A."/>
            <person name="Garvin B.E."/>
            <person name="Gibson G."/>
            <person name="Gilbert D."/>
            <person name="Gnerre S."/>
            <person name="Godfrey J."/>
            <person name="Good R."/>
            <person name="Gotea V."/>
            <person name="Gravely B."/>
            <person name="Greenberg A.J."/>
            <person name="Griffiths-Jones S."/>
            <person name="Gross S."/>
            <person name="Guigo R."/>
            <person name="Gustafson E.A."/>
            <person name="Haerty W."/>
            <person name="Hahn M.W."/>
            <person name="Halligan D.L."/>
            <person name="Halpern A.L."/>
            <person name="Halter G.M."/>
            <person name="Han M.V."/>
            <person name="Heger A."/>
            <person name="Hillier L."/>
            <person name="Hinrichs A.S."/>
            <person name="Holmes I."/>
            <person name="Hoskins R.A."/>
            <person name="Hubisz M.J."/>
            <person name="Hultmark D."/>
            <person name="Huntley M.A."/>
            <person name="Jaffe D.B."/>
            <person name="Jagadeeshan S."/>
            <person name="Jeck W.R."/>
            <person name="Johnson J."/>
            <person name="Jones C.D."/>
            <person name="Jordan W.C."/>
            <person name="Karpen G.H."/>
            <person name="Kataoka E."/>
            <person name="Keightley P.D."/>
            <person name="Kheradpour P."/>
            <person name="Kirkness E.F."/>
            <person name="Koerich L.B."/>
            <person name="Kristiansen K."/>
            <person name="Kudrna D."/>
            <person name="Kulathinal R.J."/>
            <person name="Kumar S."/>
            <person name="Kwok R."/>
            <person name="Lander E."/>
            <person name="Langley C.H."/>
            <person name="Lapoint R."/>
            <person name="Lazzaro B.P."/>
            <person name="Lee S.J."/>
            <person name="Levesque L."/>
            <person name="Li R."/>
            <person name="Lin C.F."/>
            <person name="Lin M.F."/>
            <person name="Lindblad-Toh K."/>
            <person name="Llopart A."/>
            <person name="Long M."/>
            <person name="Low L."/>
            <person name="Lozovsky E."/>
            <person name="Lu J."/>
            <person name="Luo M."/>
            <person name="Machado C.A."/>
            <person name="Makalowski W."/>
            <person name="Marzo M."/>
            <person name="Matsuda M."/>
            <person name="Matzkin L."/>
            <person name="McAllister B."/>
            <person name="McBride C.S."/>
            <person name="McKernan B."/>
            <person name="McKernan K."/>
            <person name="Mendez-Lago M."/>
            <person name="Minx P."/>
            <person name="Mollenhauer M.U."/>
            <person name="Montooth K."/>
            <person name="Mount S.M."/>
            <person name="Mu X."/>
            <person name="Myers E."/>
            <person name="Negre B."/>
            <person name="Newfeld S."/>
            <person name="Nielsen R."/>
            <person name="Noor M.A."/>
            <person name="O'Grady P."/>
            <person name="Pachter L."/>
            <person name="Papaceit M."/>
            <person name="Parisi M.J."/>
            <person name="Parisi M."/>
            <person name="Parts L."/>
            <person name="Pedersen J.S."/>
            <person name="Pesole G."/>
            <person name="Phillippy A.M."/>
            <person name="Ponting C.P."/>
            <person name="Pop M."/>
            <person name="Porcelli D."/>
            <person name="Powell J.R."/>
            <person name="Prohaska S."/>
            <person name="Pruitt K."/>
            <person name="Puig M."/>
            <person name="Quesneville H."/>
            <person name="Ram K.R."/>
            <person name="Rand D."/>
            <person name="Rasmussen M.D."/>
            <person name="Reed L.K."/>
            <person name="Reenan R."/>
            <person name="Reily A."/>
            <person name="Remington K.A."/>
            <person name="Rieger T.T."/>
            <person name="Ritchie M.G."/>
            <person name="Robin C."/>
            <person name="Rogers Y.H."/>
            <person name="Rohde C."/>
            <person name="Rozas J."/>
            <person name="Rubenfield M.J."/>
            <person name="Ruiz A."/>
            <person name="Russo S."/>
            <person name="Salzberg S.L."/>
            <person name="Sanchez-Gracia A."/>
            <person name="Saranga D.J."/>
            <person name="Sato H."/>
            <person name="Schaeffer S.W."/>
            <person name="Schatz M.C."/>
            <person name="Schlenke T."/>
            <person name="Schwartz R."/>
            <person name="Segarra C."/>
            <person name="Singh R.S."/>
            <person name="Sirot L."/>
            <person name="Sirota M."/>
            <person name="Sisneros N.B."/>
            <person name="Smith C.D."/>
            <person name="Smith T.F."/>
            <person name="Spieth J."/>
            <person name="Stage D.E."/>
            <person name="Stark A."/>
            <person name="Stephan W."/>
            <person name="Strausberg R.L."/>
            <person name="Strempel S."/>
            <person name="Sturgill D."/>
            <person name="Sutton G."/>
            <person name="Sutton G.G."/>
            <person name="Tao W."/>
            <person name="Teichmann S."/>
            <person name="Tobari Y.N."/>
            <person name="Tomimura Y."/>
            <person name="Tsolas J.M."/>
            <person name="Valente V.L."/>
            <person name="Venter E."/>
            <person name="Venter J.C."/>
            <person name="Vicario S."/>
            <person name="Vieira F.G."/>
            <person name="Vilella A.J."/>
            <person name="Villasante A."/>
            <person name="Walenz B."/>
            <person name="Wang J."/>
            <person name="Wasserman M."/>
            <person name="Watts T."/>
            <person name="Wilson D."/>
            <person name="Wilson R.K."/>
            <person name="Wing R.A."/>
            <person name="Wolfner M.F."/>
            <person name="Wong A."/>
            <person name="Wong G.K."/>
            <person name="Wu C.I."/>
            <person name="Wu G."/>
            <person name="Yamamoto D."/>
            <person name="Yang H.P."/>
            <person name="Yang S.P."/>
            <person name="Yorke J.A."/>
            <person name="Yoshida K."/>
            <person name="Zdobnov E."/>
            <person name="Zhang P."/>
            <person name="Zhang Y."/>
            <person name="Zimin A.V."/>
            <person name="Baldwin J."/>
            <person name="Abdouelleil A."/>
            <person name="Abdulkadir J."/>
            <person name="Abebe A."/>
            <person name="Abera B."/>
            <person name="Abreu J."/>
            <person name="Acer S.C."/>
            <person name="Aftuck L."/>
            <person name="Alexander A."/>
            <person name="An P."/>
            <person name="Anderson E."/>
            <person name="Anderson S."/>
            <person name="Arachi H."/>
            <person name="Azer M."/>
            <person name="Bachantsang P."/>
            <person name="Barry A."/>
            <person name="Bayul T."/>
            <person name="Berlin A."/>
            <person name="Bessette D."/>
            <person name="Bloom T."/>
            <person name="Blye J."/>
            <person name="Boguslavskiy L."/>
            <person name="Bonnet C."/>
            <person name="Boukhgalter B."/>
            <person name="Bourzgui I."/>
            <person name="Brown A."/>
            <person name="Cahill P."/>
            <person name="Channer S."/>
            <person name="Cheshatsang Y."/>
            <person name="Chuda L."/>
            <person name="Citroen M."/>
            <person name="Collymore A."/>
            <person name="Cooke P."/>
            <person name="Costello M."/>
            <person name="D'Aco K."/>
            <person name="Daza R."/>
            <person name="De Haan G."/>
            <person name="DeGray S."/>
            <person name="DeMaso C."/>
            <person name="Dhargay N."/>
            <person name="Dooley K."/>
            <person name="Dooley E."/>
            <person name="Doricent M."/>
            <person name="Dorje P."/>
            <person name="Dorjee K."/>
            <person name="Dupes A."/>
            <person name="Elong R."/>
            <person name="Falk J."/>
            <person name="Farina A."/>
            <person name="Faro S."/>
            <person name="Ferguson D."/>
            <person name="Fisher S."/>
            <person name="Foley C.D."/>
            <person name="Franke A."/>
            <person name="Friedrich D."/>
            <person name="Gadbois L."/>
            <person name="Gearin G."/>
            <person name="Gearin C.R."/>
            <person name="Giannoukos G."/>
            <person name="Goode T."/>
            <person name="Graham J."/>
            <person name="Grandbois E."/>
            <person name="Grewal S."/>
            <person name="Gyaltsen K."/>
            <person name="Hafez N."/>
            <person name="Hagos B."/>
            <person name="Hall J."/>
            <person name="Henson C."/>
            <person name="Hollinger A."/>
            <person name="Honan T."/>
            <person name="Huard M.D."/>
            <person name="Hughes L."/>
            <person name="Hurhula B."/>
            <person name="Husby M.E."/>
            <person name="Kamat A."/>
            <person name="Kanga B."/>
            <person name="Kashin S."/>
            <person name="Khazanovich D."/>
            <person name="Kisner P."/>
            <person name="Lance K."/>
            <person name="Lara M."/>
            <person name="Lee W."/>
            <person name="Lennon N."/>
            <person name="Letendre F."/>
            <person name="LeVine R."/>
            <person name="Lipovsky A."/>
            <person name="Liu X."/>
            <person name="Liu J."/>
            <person name="Liu S."/>
            <person name="Lokyitsang T."/>
            <person name="Lokyitsang Y."/>
            <person name="Lubonja R."/>
            <person name="Lui A."/>
            <person name="MacDonald P."/>
            <person name="Magnisalis V."/>
            <person name="Maru K."/>
            <person name="Matthews C."/>
            <person name="McCusker W."/>
            <person name="McDonough S."/>
            <person name="Mehta T."/>
            <person name="Meldrim J."/>
            <person name="Meneus L."/>
            <person name="Mihai O."/>
            <person name="Mihalev A."/>
            <person name="Mihova T."/>
            <person name="Mittelman R."/>
            <person name="Mlenga V."/>
            <person name="Montmayeur A."/>
            <person name="Mulrain L."/>
            <person name="Navidi A."/>
            <person name="Naylor J."/>
            <person name="Negash T."/>
            <person name="Nguyen T."/>
            <person name="Nguyen N."/>
            <person name="Nicol R."/>
            <person name="Norbu C."/>
            <person name="Norbu N."/>
            <person name="Novod N."/>
            <person name="O'Neill B."/>
            <person name="Osman S."/>
            <person name="Markiewicz E."/>
            <person name="Oyono O.L."/>
            <person name="Patti C."/>
            <person name="Phunkhang P."/>
            <person name="Pierre F."/>
            <person name="Priest M."/>
            <person name="Raghuraman S."/>
            <person name="Rege F."/>
            <person name="Reyes R."/>
            <person name="Rise C."/>
            <person name="Rogov P."/>
            <person name="Ross K."/>
            <person name="Ryan E."/>
            <person name="Settipalli S."/>
            <person name="Shea T."/>
            <person name="Sherpa N."/>
            <person name="Shi L."/>
            <person name="Shih D."/>
            <person name="Sparrow T."/>
            <person name="Spaulding J."/>
            <person name="Stalker J."/>
            <person name="Stange-Thomann N."/>
            <person name="Stavropoulos S."/>
            <person name="Stone C."/>
            <person name="Strader C."/>
            <person name="Tesfaye S."/>
            <person name="Thomson T."/>
            <person name="Thoulutsang Y."/>
            <person name="Thoulutsang D."/>
            <person name="Topham K."/>
            <person name="Topping I."/>
            <person name="Tsamla T."/>
            <person name="Vassiliev H."/>
            <person name="Vo A."/>
            <person name="Wangchuk T."/>
            <person name="Wangdi T."/>
            <person name="Weiand M."/>
            <person name="Wilkinson J."/>
            <person name="Wilson A."/>
            <person name="Yadav S."/>
            <person name="Young G."/>
            <person name="Yu Q."/>
            <person name="Zembek L."/>
            <person name="Zhong D."/>
            <person name="Zimmer A."/>
            <person name="Zwirko Z."/>
            <person name="Jaffe D.B."/>
            <person name="Alvarez P."/>
            <person name="Brockman W."/>
            <person name="Butler J."/>
            <person name="Chin C."/>
            <person name="Gnerre S."/>
            <person name="Grabherr M."/>
            <person name="Kleber M."/>
            <person name="Mauceli E."/>
            <person name="MacCallum I."/>
        </authorList>
    </citation>
    <scope>NUCLEOTIDE SEQUENCE [LARGE SCALE GENOMIC DNA]</scope>
    <source>
        <strain evidence="4">Tucson 15010-1051.87</strain>
    </source>
</reference>
<dbReference type="Gene3D" id="2.60.40.640">
    <property type="match status" value="1"/>
</dbReference>
<dbReference type="OMA" id="CEFNLSR"/>
<dbReference type="EMBL" id="CH940652">
    <property type="protein sequence ID" value="EDW59564.1"/>
    <property type="molecule type" value="Genomic_DNA"/>
</dbReference>
<dbReference type="HOGENOM" id="CLU_779073_0_0_1"/>
<dbReference type="eggNOG" id="KOG3780">
    <property type="taxonomic scope" value="Eukaryota"/>
</dbReference>
<keyword evidence="4" id="KW-1185">Reference proteome</keyword>
<proteinExistence type="inferred from homology"/>
<dbReference type="Proteomes" id="UP000008792">
    <property type="component" value="Unassembled WGS sequence"/>
</dbReference>
<dbReference type="GO" id="GO:0015031">
    <property type="term" value="P:protein transport"/>
    <property type="evidence" value="ECO:0007669"/>
    <property type="project" value="TreeGrafter"/>
</dbReference>
<protein>
    <recommendedName>
        <fullName evidence="2">Arrestin-like N-terminal domain-containing protein</fullName>
    </recommendedName>
</protein>
<dbReference type="PANTHER" id="PTHR11188:SF167">
    <property type="entry name" value="ARRESTIN C-TERMINAL-LIKE DOMAIN-CONTAINING PROTEIN-RELATED"/>
    <property type="match status" value="1"/>
</dbReference>
<feature type="domain" description="Arrestin-like N-terminal" evidence="2">
    <location>
        <begin position="5"/>
        <end position="152"/>
    </location>
</feature>
<name>B4M4K3_DROVI</name>
<dbReference type="FunCoup" id="B4M4K3">
    <property type="interactions" value="18"/>
</dbReference>
<gene>
    <name evidence="3" type="primary">Dvir\GJ10217</name>
    <name evidence="3" type="ORF">Dvir_GJ10217</name>
</gene>
<sequence length="369" mass="41194">MPIDCQFNLSRASAVYYTGEQVSGSVALSASKKSLQLEAVSISLICRSEISWREADSSLPLIEHNDSTATTESGYISYAANKTHLQQTQQLLQKLNLPPGGTQRCSFQFELPHDLPGSCRLPQGATDYTLFVTLQRRGKHDKHFQQRLCIRKRIELVDLQPACNASATLRLSLLRSIFAPGQRVAYQLHATVPATCQTRLLQSITYQSQQPVAKSKRVQNVLDESCALAAALHLPLTAPIMTQLPGEPIEIAYYLETWSSCSEPLRLPLLVGTVAPPVDVIDSPTVGPSLGFVNLALCENDLLFSSINQLLPHSCSRESNTPSITWHGEHLKLLRRQKKQSYVRLALRFFYKNMLPTNKRHCWELEVSN</sequence>
<dbReference type="KEGG" id="dvi:6632737"/>
<evidence type="ECO:0000259" key="2">
    <source>
        <dbReference type="Pfam" id="PF00339"/>
    </source>
</evidence>
<dbReference type="InterPro" id="IPR050357">
    <property type="entry name" value="Arrestin_domain-protein"/>
</dbReference>
<dbReference type="InterPro" id="IPR011021">
    <property type="entry name" value="Arrestin-like_N"/>
</dbReference>
<dbReference type="GO" id="GO:0005737">
    <property type="term" value="C:cytoplasm"/>
    <property type="evidence" value="ECO:0007669"/>
    <property type="project" value="TreeGrafter"/>
</dbReference>
<dbReference type="InterPro" id="IPR014756">
    <property type="entry name" value="Ig_E-set"/>
</dbReference>
<dbReference type="PANTHER" id="PTHR11188">
    <property type="entry name" value="ARRESTIN DOMAIN CONTAINING PROTEIN"/>
    <property type="match status" value="1"/>
</dbReference>
<dbReference type="OrthoDB" id="2333384at2759"/>
<evidence type="ECO:0000313" key="4">
    <source>
        <dbReference type="Proteomes" id="UP000008792"/>
    </source>
</evidence>
<dbReference type="Pfam" id="PF00339">
    <property type="entry name" value="Arrestin_N"/>
    <property type="match status" value="1"/>
</dbReference>
<accession>B4M4K3</accession>
<dbReference type="AlphaFoldDB" id="B4M4K3"/>
<evidence type="ECO:0000256" key="1">
    <source>
        <dbReference type="ARBA" id="ARBA00005298"/>
    </source>
</evidence>
<comment type="similarity">
    <text evidence="1">Belongs to the arrestin family.</text>
</comment>
<organism evidence="3 4">
    <name type="scientific">Drosophila virilis</name>
    <name type="common">Fruit fly</name>
    <dbReference type="NCBI Taxonomy" id="7244"/>
    <lineage>
        <taxon>Eukaryota</taxon>
        <taxon>Metazoa</taxon>
        <taxon>Ecdysozoa</taxon>
        <taxon>Arthropoda</taxon>
        <taxon>Hexapoda</taxon>
        <taxon>Insecta</taxon>
        <taxon>Pterygota</taxon>
        <taxon>Neoptera</taxon>
        <taxon>Endopterygota</taxon>
        <taxon>Diptera</taxon>
        <taxon>Brachycera</taxon>
        <taxon>Muscomorpha</taxon>
        <taxon>Ephydroidea</taxon>
        <taxon>Drosophilidae</taxon>
        <taxon>Drosophila</taxon>
    </lineage>
</organism>
<evidence type="ECO:0000313" key="3">
    <source>
        <dbReference type="EMBL" id="EDW59564.1"/>
    </source>
</evidence>
<dbReference type="SUPFAM" id="SSF81296">
    <property type="entry name" value="E set domains"/>
    <property type="match status" value="1"/>
</dbReference>
<dbReference type="InterPro" id="IPR014752">
    <property type="entry name" value="Arrestin-like_C"/>
</dbReference>
<dbReference type="PhylomeDB" id="B4M4K3"/>
<dbReference type="InParanoid" id="B4M4K3"/>